<dbReference type="KEGG" id="aarg:Aargi30884_15100"/>
<dbReference type="CDD" id="cd00338">
    <property type="entry name" value="Ser_Recombinase"/>
    <property type="match status" value="1"/>
</dbReference>
<dbReference type="PROSITE" id="PS00397">
    <property type="entry name" value="RECOMBINASES_1"/>
    <property type="match status" value="1"/>
</dbReference>
<dbReference type="InterPro" id="IPR006118">
    <property type="entry name" value="Recombinase_CS"/>
</dbReference>
<dbReference type="Gene3D" id="3.90.1750.20">
    <property type="entry name" value="Putative Large Serine Recombinase, Chain B, Domain 2"/>
    <property type="match status" value="1"/>
</dbReference>
<keyword evidence="7" id="KW-1185">Reference proteome</keyword>
<dbReference type="InterPro" id="IPR011109">
    <property type="entry name" value="DNA_bind_recombinase_dom"/>
</dbReference>
<dbReference type="AlphaFoldDB" id="A0A6N4TIR9"/>
<evidence type="ECO:0000256" key="4">
    <source>
        <dbReference type="PROSITE-ProRule" id="PRU10137"/>
    </source>
</evidence>
<dbReference type="InterPro" id="IPR006119">
    <property type="entry name" value="Resolv_N"/>
</dbReference>
<reference evidence="7" key="1">
    <citation type="submission" date="2019-05" db="EMBL/GenBank/DDBJ databases">
        <title>Complete genome sequencing of Absiella argi strain JCM 30884.</title>
        <authorList>
            <person name="Sakamoto M."/>
            <person name="Murakami T."/>
            <person name="Mori H."/>
        </authorList>
    </citation>
    <scope>NUCLEOTIDE SEQUENCE [LARGE SCALE GENOMIC DNA]</scope>
    <source>
        <strain evidence="7">JCM 30884</strain>
    </source>
</reference>
<dbReference type="InterPro" id="IPR038109">
    <property type="entry name" value="DNA_bind_recomb_sf"/>
</dbReference>
<dbReference type="Pfam" id="PF00239">
    <property type="entry name" value="Resolvase"/>
    <property type="match status" value="1"/>
</dbReference>
<dbReference type="GO" id="GO:0000150">
    <property type="term" value="F:DNA strand exchange activity"/>
    <property type="evidence" value="ECO:0007669"/>
    <property type="project" value="InterPro"/>
</dbReference>
<dbReference type="PANTHER" id="PTHR30461">
    <property type="entry name" value="DNA-INVERTASE FROM LAMBDOID PROPHAGE"/>
    <property type="match status" value="1"/>
</dbReference>
<dbReference type="PROSITE" id="PS51737">
    <property type="entry name" value="RECOMBINASE_DNA_BIND"/>
    <property type="match status" value="1"/>
</dbReference>
<evidence type="ECO:0000313" key="7">
    <source>
        <dbReference type="Proteomes" id="UP000464754"/>
    </source>
</evidence>
<dbReference type="Pfam" id="PF07508">
    <property type="entry name" value="Recombinase"/>
    <property type="match status" value="1"/>
</dbReference>
<dbReference type="SMART" id="SM00857">
    <property type="entry name" value="Resolvase"/>
    <property type="match status" value="1"/>
</dbReference>
<feature type="active site" description="O-(5'-phospho-DNA)-serine intermediate" evidence="4">
    <location>
        <position position="15"/>
    </location>
</feature>
<evidence type="ECO:0000256" key="1">
    <source>
        <dbReference type="ARBA" id="ARBA00022908"/>
    </source>
</evidence>
<accession>A0A6N4TIR9</accession>
<evidence type="ECO:0000256" key="2">
    <source>
        <dbReference type="ARBA" id="ARBA00023125"/>
    </source>
</evidence>
<keyword evidence="2" id="KW-0238">DNA-binding</keyword>
<dbReference type="PANTHER" id="PTHR30461:SF23">
    <property type="entry name" value="DNA RECOMBINASE-RELATED"/>
    <property type="match status" value="1"/>
</dbReference>
<dbReference type="InterPro" id="IPR050639">
    <property type="entry name" value="SSR_resolvase"/>
</dbReference>
<dbReference type="InterPro" id="IPR036162">
    <property type="entry name" value="Resolvase-like_N_sf"/>
</dbReference>
<dbReference type="Proteomes" id="UP000464754">
    <property type="component" value="Chromosome"/>
</dbReference>
<gene>
    <name evidence="6" type="ORF">Aargi30884_15100</name>
</gene>
<dbReference type="Gene3D" id="3.40.50.1390">
    <property type="entry name" value="Resolvase, N-terminal catalytic domain"/>
    <property type="match status" value="1"/>
</dbReference>
<keyword evidence="3" id="KW-0233">DNA recombination</keyword>
<dbReference type="GO" id="GO:0003677">
    <property type="term" value="F:DNA binding"/>
    <property type="evidence" value="ECO:0007669"/>
    <property type="project" value="UniProtKB-KW"/>
</dbReference>
<protein>
    <recommendedName>
        <fullName evidence="5">Recombinase domain-containing protein</fullName>
    </recommendedName>
</protein>
<evidence type="ECO:0000256" key="3">
    <source>
        <dbReference type="ARBA" id="ARBA00023172"/>
    </source>
</evidence>
<keyword evidence="1" id="KW-0229">DNA integration</keyword>
<feature type="domain" description="Recombinase" evidence="5">
    <location>
        <begin position="174"/>
        <end position="304"/>
    </location>
</feature>
<sequence length="471" mass="55950">MCKMKVIYLSYARASSRKQKIEGYTCASQIEEHKRWAERHGVEIDEYFIDDGYSSSNIKRPAYRRLVSRISENKKRKDGTYLIKYVLLIRYQSRLVRDLMLKRSMTNMFNLYNVEIICMNGSIWDGGDNIDISMASDMTTLFDEVERRRVPGRVRNSYMEAVLNGNYPIGGYSPRGYKRVENKRLGKGSKLIAEEGAKEVAVKLYEMVASNKYTLRKMKLFMNQHNIFNCKWDDRQVYVFFTNPIYYGRMRTRFFDSEDIKSKISEANLSGWYDPINKIHTEPLVSKELWTEVQYAIGTRKRTTTYNYLFKNRVRCDCGHWMVSKSTVKKKDVYKYYYCNNCKNRVNETKILKLFLTDYEEMFNQNKDETIKMINEKILRKENRMNMLAKLYDDCEIDDKVYIQELKTINKDIKELSTSKEKLEKEMMKSFRSMEVVTKREIVRNAVNVVNVSLKDNFGKQNIIIKYKDNS</sequence>
<evidence type="ECO:0000259" key="5">
    <source>
        <dbReference type="PROSITE" id="PS51737"/>
    </source>
</evidence>
<dbReference type="EMBL" id="AP019695">
    <property type="protein sequence ID" value="BBK22607.1"/>
    <property type="molecule type" value="Genomic_DNA"/>
</dbReference>
<proteinExistence type="predicted"/>
<dbReference type="SUPFAM" id="SSF53041">
    <property type="entry name" value="Resolvase-like"/>
    <property type="match status" value="1"/>
</dbReference>
<dbReference type="GO" id="GO:0015074">
    <property type="term" value="P:DNA integration"/>
    <property type="evidence" value="ECO:0007669"/>
    <property type="project" value="UniProtKB-KW"/>
</dbReference>
<evidence type="ECO:0000313" key="6">
    <source>
        <dbReference type="EMBL" id="BBK22607.1"/>
    </source>
</evidence>
<name>A0A6N4TIR9_9FIRM</name>
<organism evidence="6 7">
    <name type="scientific">Amedibacterium intestinale</name>
    <dbReference type="NCBI Taxonomy" id="2583452"/>
    <lineage>
        <taxon>Bacteria</taxon>
        <taxon>Bacillati</taxon>
        <taxon>Bacillota</taxon>
        <taxon>Erysipelotrichia</taxon>
        <taxon>Erysipelotrichales</taxon>
        <taxon>Erysipelotrichaceae</taxon>
        <taxon>Amedibacterium</taxon>
    </lineage>
</organism>